<dbReference type="PANTHER" id="PTHR22739:SF7">
    <property type="entry name" value="EG:152A3.3 PROTEIN-RELATED"/>
    <property type="match status" value="1"/>
</dbReference>
<dbReference type="AlphaFoldDB" id="A0AA36D4A3"/>
<accession>A0AA36D4A3</accession>
<dbReference type="Pfam" id="PF14705">
    <property type="entry name" value="Costars"/>
    <property type="match status" value="1"/>
</dbReference>
<dbReference type="GO" id="GO:0030017">
    <property type="term" value="C:sarcomere"/>
    <property type="evidence" value="ECO:0007669"/>
    <property type="project" value="TreeGrafter"/>
</dbReference>
<gene>
    <name evidence="2" type="ORF">MSPICULIGERA_LOCUS18995</name>
</gene>
<dbReference type="InterPro" id="IPR026111">
    <property type="entry name" value="Abra"/>
</dbReference>
<proteinExistence type="predicted"/>
<dbReference type="PANTHER" id="PTHR22739">
    <property type="entry name" value="STRIATED MUSCLE ACTIVATOR OF RHO-DEPENDENT SIGNALING-RELATED"/>
    <property type="match status" value="1"/>
</dbReference>
<comment type="caution">
    <text evidence="2">The sequence shown here is derived from an EMBL/GenBank/DDBJ whole genome shotgun (WGS) entry which is preliminary data.</text>
</comment>
<dbReference type="InterPro" id="IPR038095">
    <property type="entry name" value="Costars_sf"/>
</dbReference>
<name>A0AA36D4A3_9BILA</name>
<evidence type="ECO:0000313" key="3">
    <source>
        <dbReference type="Proteomes" id="UP001177023"/>
    </source>
</evidence>
<organism evidence="2 3">
    <name type="scientific">Mesorhabditis spiculigera</name>
    <dbReference type="NCBI Taxonomy" id="96644"/>
    <lineage>
        <taxon>Eukaryota</taxon>
        <taxon>Metazoa</taxon>
        <taxon>Ecdysozoa</taxon>
        <taxon>Nematoda</taxon>
        <taxon>Chromadorea</taxon>
        <taxon>Rhabditida</taxon>
        <taxon>Rhabditina</taxon>
        <taxon>Rhabditomorpha</taxon>
        <taxon>Rhabditoidea</taxon>
        <taxon>Rhabditidae</taxon>
        <taxon>Mesorhabditinae</taxon>
        <taxon>Mesorhabditis</taxon>
    </lineage>
</organism>
<dbReference type="SMART" id="SM01283">
    <property type="entry name" value="Costars"/>
    <property type="match status" value="1"/>
</dbReference>
<feature type="domain" description="Costars" evidence="1">
    <location>
        <begin position="63"/>
        <end position="138"/>
    </location>
</feature>
<dbReference type="EMBL" id="CATQJA010002662">
    <property type="protein sequence ID" value="CAJ0580813.1"/>
    <property type="molecule type" value="Genomic_DNA"/>
</dbReference>
<dbReference type="GO" id="GO:0035025">
    <property type="term" value="P:positive regulation of Rho protein signal transduction"/>
    <property type="evidence" value="ECO:0007669"/>
    <property type="project" value="InterPro"/>
</dbReference>
<feature type="non-terminal residue" evidence="2">
    <location>
        <position position="161"/>
    </location>
</feature>
<dbReference type="Gene3D" id="1.10.10.1540">
    <property type="entry name" value="Costar domain"/>
    <property type="match status" value="1"/>
</dbReference>
<dbReference type="GO" id="GO:0045944">
    <property type="term" value="P:positive regulation of transcription by RNA polymerase II"/>
    <property type="evidence" value="ECO:0007669"/>
    <property type="project" value="TreeGrafter"/>
</dbReference>
<sequence>MRRSSLRDSIEKFQALATSNETKLKKNPFSGSYVEQKFDKNSADYARPPSGSLTEARGIKASMHVCREVLFLIETINENAIGEVPNRVIEFGKLFTLYSYYSETLMGMLIRARKYGLITFEGEMLYQRQDDKKPIAMLLSLQEVQARLRPSGDPKNCIKFI</sequence>
<evidence type="ECO:0000313" key="2">
    <source>
        <dbReference type="EMBL" id="CAJ0580813.1"/>
    </source>
</evidence>
<protein>
    <recommendedName>
        <fullName evidence="1">Costars domain-containing protein</fullName>
    </recommendedName>
</protein>
<keyword evidence="3" id="KW-1185">Reference proteome</keyword>
<reference evidence="2" key="1">
    <citation type="submission" date="2023-06" db="EMBL/GenBank/DDBJ databases">
        <authorList>
            <person name="Delattre M."/>
        </authorList>
    </citation>
    <scope>NUCLEOTIDE SEQUENCE</scope>
    <source>
        <strain evidence="2">AF72</strain>
    </source>
</reference>
<dbReference type="Proteomes" id="UP001177023">
    <property type="component" value="Unassembled WGS sequence"/>
</dbReference>
<evidence type="ECO:0000259" key="1">
    <source>
        <dbReference type="SMART" id="SM01283"/>
    </source>
</evidence>
<dbReference type="InterPro" id="IPR027817">
    <property type="entry name" value="Costars_dom"/>
</dbReference>
<dbReference type="GO" id="GO:0003779">
    <property type="term" value="F:actin binding"/>
    <property type="evidence" value="ECO:0007669"/>
    <property type="project" value="InterPro"/>
</dbReference>